<protein>
    <recommendedName>
        <fullName evidence="4">Thioredoxin domain-containing protein</fullName>
    </recommendedName>
</protein>
<dbReference type="CDD" id="cd02961">
    <property type="entry name" value="PDI_a_family"/>
    <property type="match status" value="1"/>
</dbReference>
<dbReference type="InterPro" id="IPR013766">
    <property type="entry name" value="Thioredoxin_domain"/>
</dbReference>
<evidence type="ECO:0000256" key="3">
    <source>
        <dbReference type="SAM" id="SignalP"/>
    </source>
</evidence>
<dbReference type="KEGG" id="val:VDBG_09817"/>
<dbReference type="EMBL" id="DS985229">
    <property type="protein sequence ID" value="EEY23707.1"/>
    <property type="molecule type" value="Genomic_DNA"/>
</dbReference>
<dbReference type="GeneID" id="9528928"/>
<dbReference type="STRING" id="526221.C9SY42"/>
<dbReference type="InterPro" id="IPR036249">
    <property type="entry name" value="Thioredoxin-like_sf"/>
</dbReference>
<feature type="domain" description="Thioredoxin" evidence="4">
    <location>
        <begin position="72"/>
        <end position="131"/>
    </location>
</feature>
<dbReference type="RefSeq" id="XP_003000097.1">
    <property type="nucleotide sequence ID" value="XM_003000051.1"/>
</dbReference>
<dbReference type="HOGENOM" id="CLU_025879_0_0_1"/>
<organism evidence="6">
    <name type="scientific">Verticillium alfalfae (strain VaMs.102 / ATCC MYA-4576 / FGSC 10136)</name>
    <name type="common">Verticillium wilt of alfalfa</name>
    <name type="synonym">Verticillium albo-atrum</name>
    <dbReference type="NCBI Taxonomy" id="526221"/>
    <lineage>
        <taxon>Eukaryota</taxon>
        <taxon>Fungi</taxon>
        <taxon>Dikarya</taxon>
        <taxon>Ascomycota</taxon>
        <taxon>Pezizomycotina</taxon>
        <taxon>Sordariomycetes</taxon>
        <taxon>Hypocreomycetidae</taxon>
        <taxon>Glomerellales</taxon>
        <taxon>Plectosphaerellaceae</taxon>
        <taxon>Verticillium</taxon>
    </lineage>
</organism>
<proteinExistence type="inferred from homology"/>
<evidence type="ECO:0000256" key="2">
    <source>
        <dbReference type="SAM" id="MobiDB-lite"/>
    </source>
</evidence>
<feature type="compositionally biased region" description="Low complexity" evidence="2">
    <location>
        <begin position="221"/>
        <end position="254"/>
    </location>
</feature>
<accession>C9SY42</accession>
<feature type="compositionally biased region" description="Basic and acidic residues" evidence="2">
    <location>
        <begin position="368"/>
        <end position="378"/>
    </location>
</feature>
<dbReference type="AlphaFoldDB" id="C9SY42"/>
<dbReference type="GO" id="GO:0006457">
    <property type="term" value="P:protein folding"/>
    <property type="evidence" value="ECO:0007669"/>
    <property type="project" value="TreeGrafter"/>
</dbReference>
<evidence type="ECO:0000256" key="1">
    <source>
        <dbReference type="ARBA" id="ARBA00006347"/>
    </source>
</evidence>
<dbReference type="Proteomes" id="UP000008698">
    <property type="component" value="Unassembled WGS sequence"/>
</dbReference>
<keyword evidence="6" id="KW-1185">Reference proteome</keyword>
<dbReference type="SUPFAM" id="SSF52833">
    <property type="entry name" value="Thioredoxin-like"/>
    <property type="match status" value="1"/>
</dbReference>
<dbReference type="Gene3D" id="3.40.30.10">
    <property type="entry name" value="Glutaredoxin"/>
    <property type="match status" value="2"/>
</dbReference>
<feature type="signal peptide" evidence="3">
    <location>
        <begin position="1"/>
        <end position="19"/>
    </location>
</feature>
<feature type="region of interest" description="Disordered" evidence="2">
    <location>
        <begin position="208"/>
        <end position="265"/>
    </location>
</feature>
<name>C9SY42_VERA1</name>
<dbReference type="PANTHER" id="PTHR18929">
    <property type="entry name" value="PROTEIN DISULFIDE ISOMERASE"/>
    <property type="match status" value="1"/>
</dbReference>
<dbReference type="eggNOG" id="KOG0190">
    <property type="taxonomic scope" value="Eukaryota"/>
</dbReference>
<dbReference type="OMA" id="MSINCAV"/>
<evidence type="ECO:0000313" key="5">
    <source>
        <dbReference type="EMBL" id="EEY23707.1"/>
    </source>
</evidence>
<dbReference type="GO" id="GO:0003756">
    <property type="term" value="F:protein disulfide isomerase activity"/>
    <property type="evidence" value="ECO:0007669"/>
    <property type="project" value="TreeGrafter"/>
</dbReference>
<dbReference type="Pfam" id="PF00085">
    <property type="entry name" value="Thioredoxin"/>
    <property type="match status" value="1"/>
</dbReference>
<evidence type="ECO:0000259" key="4">
    <source>
        <dbReference type="Pfam" id="PF00085"/>
    </source>
</evidence>
<feature type="chain" id="PRO_5003001436" description="Thioredoxin domain-containing protein" evidence="3">
    <location>
        <begin position="20"/>
        <end position="378"/>
    </location>
</feature>
<dbReference type="GO" id="GO:0034976">
    <property type="term" value="P:response to endoplasmic reticulum stress"/>
    <property type="evidence" value="ECO:0007669"/>
    <property type="project" value="TreeGrafter"/>
</dbReference>
<evidence type="ECO:0000313" key="6">
    <source>
        <dbReference type="Proteomes" id="UP000008698"/>
    </source>
</evidence>
<sequence>MTRILKLGWLSLAIASVAASSDAAPSQETTKWSAFEHVNEAQFRKAIKENPYSLVACAIGSLPSDEALEWEWPAIKEKEPNVLSVDCAAEPELCLEHDVRAYPALRFYRSGSLYARYRGPRKASSILPYMQRIMRPVVDGLEAANLTSFKDSDDVVFILHLRGQDAGRGLYKRFHDLAEEFHDRYTFAIASRATDGSADELGEDAPSVLRLLQSPRRPRGRSSTTSSRTSARCGASSSAAARGSSSSSRDSTPGGPRPASPDDMLPVAKEHVGRVTLVAVDPFVFPEAVNRVGLPWDFPSLALQNPATKTMSLFNKAEINAGVVGRFIADVLQLNPPAPQVGAAEEAVKAVPEMSEVPEVPEDEGVVLEDKDKEHDEL</sequence>
<feature type="region of interest" description="Disordered" evidence="2">
    <location>
        <begin position="345"/>
        <end position="378"/>
    </location>
</feature>
<gene>
    <name evidence="5" type="ORF">VDBG_09817</name>
</gene>
<reference evidence="6" key="1">
    <citation type="journal article" date="2011" name="PLoS Pathog.">
        <title>Comparative genomics yields insights into niche adaptation of plant vascular wilt pathogens.</title>
        <authorList>
            <person name="Klosterman S.J."/>
            <person name="Subbarao K.V."/>
            <person name="Kang S."/>
            <person name="Veronese P."/>
            <person name="Gold S.E."/>
            <person name="Thomma B.P.H.J."/>
            <person name="Chen Z."/>
            <person name="Henrissat B."/>
            <person name="Lee Y.-H."/>
            <person name="Park J."/>
            <person name="Garcia-Pedrajas M.D."/>
            <person name="Barbara D.J."/>
            <person name="Anchieta A."/>
            <person name="de Jonge R."/>
            <person name="Santhanam P."/>
            <person name="Maruthachalam K."/>
            <person name="Atallah Z."/>
            <person name="Amyotte S.G."/>
            <person name="Paz Z."/>
            <person name="Inderbitzin P."/>
            <person name="Hayes R.J."/>
            <person name="Heiman D.I."/>
            <person name="Young S."/>
            <person name="Zeng Q."/>
            <person name="Engels R."/>
            <person name="Galagan J."/>
            <person name="Cuomo C.A."/>
            <person name="Dobinson K.F."/>
            <person name="Ma L.-J."/>
        </authorList>
    </citation>
    <scope>NUCLEOTIDE SEQUENCE [LARGE SCALE GENOMIC DNA]</scope>
    <source>
        <strain evidence="6">VaMs.102 / ATCC MYA-4576 / FGSC 10136</strain>
    </source>
</reference>
<dbReference type="OrthoDB" id="427280at2759"/>
<dbReference type="GO" id="GO:0005783">
    <property type="term" value="C:endoplasmic reticulum"/>
    <property type="evidence" value="ECO:0007669"/>
    <property type="project" value="TreeGrafter"/>
</dbReference>
<comment type="similarity">
    <text evidence="1">Belongs to the protein disulfide isomerase family.</text>
</comment>
<keyword evidence="3" id="KW-0732">Signal</keyword>